<dbReference type="Proteomes" id="UP000091918">
    <property type="component" value="Unassembled WGS sequence"/>
</dbReference>
<dbReference type="OrthoDB" id="10622118at2759"/>
<comment type="caution">
    <text evidence="3">The sequence shown here is derived from an EMBL/GenBank/DDBJ whole genome shotgun (WGS) entry which is preliminary data.</text>
</comment>
<dbReference type="EMBL" id="LGUA01000113">
    <property type="protein sequence ID" value="OAX84006.1"/>
    <property type="molecule type" value="Genomic_DNA"/>
</dbReference>
<name>A0A1B7P4P8_9EURO</name>
<proteinExistence type="predicted"/>
<organism evidence="3 4">
    <name type="scientific">Emergomyces africanus</name>
    <dbReference type="NCBI Taxonomy" id="1955775"/>
    <lineage>
        <taxon>Eukaryota</taxon>
        <taxon>Fungi</taxon>
        <taxon>Dikarya</taxon>
        <taxon>Ascomycota</taxon>
        <taxon>Pezizomycotina</taxon>
        <taxon>Eurotiomycetes</taxon>
        <taxon>Eurotiomycetidae</taxon>
        <taxon>Onygenales</taxon>
        <taxon>Ajellomycetaceae</taxon>
        <taxon>Emergomyces</taxon>
    </lineage>
</organism>
<keyword evidence="4" id="KW-1185">Reference proteome</keyword>
<accession>A0A1B7P4P8</accession>
<sequence length="148" mass="14554">MKVVGGILAFGAACQLSRAGGVPGVPDQVAGAGLDLSAKEVLAAEPRQDMGISARSFEVFGEDSDPLKKSNGDKAKKSDESSNKKSDGNPDSPVELERRKKFGGLFGGKKIGGGGGGGGGAAGSAAATGPKVRLLETSVAAGVVGSLV</sequence>
<reference evidence="3 4" key="1">
    <citation type="submission" date="2015-07" db="EMBL/GenBank/DDBJ databases">
        <title>Emmonsia species relationships and genome sequence.</title>
        <authorList>
            <person name="Cuomo C.A."/>
            <person name="Schwartz I.S."/>
            <person name="Kenyon C."/>
            <person name="de Hoog G.S."/>
            <person name="Govender N.P."/>
            <person name="Botha A."/>
            <person name="Moreno L."/>
            <person name="de Vries M."/>
            <person name="Munoz J.F."/>
            <person name="Stielow J.B."/>
        </authorList>
    </citation>
    <scope>NUCLEOTIDE SEQUENCE [LARGE SCALE GENOMIC DNA]</scope>
    <source>
        <strain evidence="3 4">CBS 136260</strain>
    </source>
</reference>
<evidence type="ECO:0000256" key="2">
    <source>
        <dbReference type="SAM" id="SignalP"/>
    </source>
</evidence>
<feature type="compositionally biased region" description="Basic and acidic residues" evidence="1">
    <location>
        <begin position="65"/>
        <end position="88"/>
    </location>
</feature>
<evidence type="ECO:0000256" key="1">
    <source>
        <dbReference type="SAM" id="MobiDB-lite"/>
    </source>
</evidence>
<feature type="signal peptide" evidence="2">
    <location>
        <begin position="1"/>
        <end position="19"/>
    </location>
</feature>
<evidence type="ECO:0000313" key="3">
    <source>
        <dbReference type="EMBL" id="OAX84006.1"/>
    </source>
</evidence>
<gene>
    <name evidence="3" type="ORF">ACJ72_01622</name>
</gene>
<evidence type="ECO:0000313" key="4">
    <source>
        <dbReference type="Proteomes" id="UP000091918"/>
    </source>
</evidence>
<dbReference type="AlphaFoldDB" id="A0A1B7P4P8"/>
<feature type="region of interest" description="Disordered" evidence="1">
    <location>
        <begin position="62"/>
        <end position="99"/>
    </location>
</feature>
<keyword evidence="2" id="KW-0732">Signal</keyword>
<protein>
    <submittedName>
        <fullName evidence="3">Uncharacterized protein</fullName>
    </submittedName>
</protein>
<feature type="chain" id="PRO_5008598427" evidence="2">
    <location>
        <begin position="20"/>
        <end position="148"/>
    </location>
</feature>